<dbReference type="Proteomes" id="UP000249377">
    <property type="component" value="Unassembled WGS sequence"/>
</dbReference>
<keyword evidence="3" id="KW-1185">Reference proteome</keyword>
<dbReference type="EMBL" id="QLYR01000010">
    <property type="protein sequence ID" value="RAQ22649.1"/>
    <property type="molecule type" value="Genomic_DNA"/>
</dbReference>
<reference evidence="2 3" key="1">
    <citation type="submission" date="2018-06" db="EMBL/GenBank/DDBJ databases">
        <title>Noncontiguous genome sequence of Ruminococcaceae bacterium ASD2818.</title>
        <authorList>
            <person name="Chaplin A.V."/>
            <person name="Sokolova S.R."/>
            <person name="Kochetkova T.O."/>
            <person name="Goltsov A.Y."/>
            <person name="Trofimov D.Y."/>
            <person name="Efimov B.A."/>
        </authorList>
    </citation>
    <scope>NUCLEOTIDE SEQUENCE [LARGE SCALE GENOMIC DNA]</scope>
    <source>
        <strain evidence="2 3">ASD2818</strain>
    </source>
</reference>
<dbReference type="AlphaFoldDB" id="A0A328UCP2"/>
<evidence type="ECO:0000256" key="1">
    <source>
        <dbReference type="SAM" id="Phobius"/>
    </source>
</evidence>
<protein>
    <submittedName>
        <fullName evidence="2">Uncharacterized protein</fullName>
    </submittedName>
</protein>
<keyword evidence="1" id="KW-0472">Membrane</keyword>
<sequence>MMNFFALATAFRSILGDVQSEDIWKSLELMGKGMLGIFIVMVLIFLLIVVLNRFTKKKEE</sequence>
<keyword evidence="1" id="KW-0812">Transmembrane</keyword>
<accession>A0A328UCP2</accession>
<organism evidence="2 3">
    <name type="scientific">Hydrogeniiclostridium mannosilyticum</name>
    <dbReference type="NCBI Taxonomy" id="2764322"/>
    <lineage>
        <taxon>Bacteria</taxon>
        <taxon>Bacillati</taxon>
        <taxon>Bacillota</taxon>
        <taxon>Clostridia</taxon>
        <taxon>Eubacteriales</taxon>
        <taxon>Acutalibacteraceae</taxon>
        <taxon>Hydrogeniiclostridium</taxon>
    </lineage>
</organism>
<dbReference type="NCBIfam" id="NF040909">
    <property type="entry name" value="OadG_rel_small"/>
    <property type="match status" value="1"/>
</dbReference>
<comment type="caution">
    <text evidence="2">The sequence shown here is derived from an EMBL/GenBank/DDBJ whole genome shotgun (WGS) entry which is preliminary data.</text>
</comment>
<gene>
    <name evidence="2" type="ORF">DPQ25_11845</name>
</gene>
<evidence type="ECO:0000313" key="3">
    <source>
        <dbReference type="Proteomes" id="UP000249377"/>
    </source>
</evidence>
<proteinExistence type="predicted"/>
<name>A0A328UCP2_9FIRM</name>
<dbReference type="RefSeq" id="WP_112333390.1">
    <property type="nucleotide sequence ID" value="NZ_JADPHD010000002.1"/>
</dbReference>
<feature type="transmembrane region" description="Helical" evidence="1">
    <location>
        <begin position="30"/>
        <end position="51"/>
    </location>
</feature>
<keyword evidence="1" id="KW-1133">Transmembrane helix</keyword>
<evidence type="ECO:0000313" key="2">
    <source>
        <dbReference type="EMBL" id="RAQ22649.1"/>
    </source>
</evidence>